<evidence type="ECO:0000256" key="1">
    <source>
        <dbReference type="SAM" id="SignalP"/>
    </source>
</evidence>
<dbReference type="RefSeq" id="WP_284208282.1">
    <property type="nucleotide sequence ID" value="NZ_BSSU01000011.1"/>
</dbReference>
<keyword evidence="1" id="KW-0732">Signal</keyword>
<accession>A0ABQ6H6R8</accession>
<name>A0ABQ6H6R8_9GAMM</name>
<dbReference type="Proteomes" id="UP001157133">
    <property type="component" value="Unassembled WGS sequence"/>
</dbReference>
<proteinExistence type="predicted"/>
<sequence length="153" mass="17111">MKRFSMVLMLLVSSFSANAITAKEACEELKPVVKDMQSQTPMDIDYMTTLTGAQAIYAASACLLNYNYVIKSDVLLKEMTDTNDLSIEENLDFLMTEEGKETLQSIFDNIASNAAQTAFQPFAEIKGMKITYFYAFDDQKIPSVMATVMENGF</sequence>
<protein>
    <submittedName>
        <fullName evidence="2">Uncharacterized protein</fullName>
    </submittedName>
</protein>
<evidence type="ECO:0000313" key="2">
    <source>
        <dbReference type="EMBL" id="GLX82895.1"/>
    </source>
</evidence>
<feature type="chain" id="PRO_5046969310" evidence="1">
    <location>
        <begin position="20"/>
        <end position="153"/>
    </location>
</feature>
<reference evidence="2 3" key="1">
    <citation type="submission" date="2023-03" db="EMBL/GenBank/DDBJ databases">
        <title>Draft genome sequence of Thalassotalea eurytherma JCM 18482T.</title>
        <authorList>
            <person name="Sawabe T."/>
        </authorList>
    </citation>
    <scope>NUCLEOTIDE SEQUENCE [LARGE SCALE GENOMIC DNA]</scope>
    <source>
        <strain evidence="2 3">JCM 18482</strain>
    </source>
</reference>
<keyword evidence="3" id="KW-1185">Reference proteome</keyword>
<feature type="signal peptide" evidence="1">
    <location>
        <begin position="1"/>
        <end position="19"/>
    </location>
</feature>
<evidence type="ECO:0000313" key="3">
    <source>
        <dbReference type="Proteomes" id="UP001157133"/>
    </source>
</evidence>
<comment type="caution">
    <text evidence="2">The sequence shown here is derived from an EMBL/GenBank/DDBJ whole genome shotgun (WGS) entry which is preliminary data.</text>
</comment>
<dbReference type="EMBL" id="BSSU01000011">
    <property type="protein sequence ID" value="GLX82895.1"/>
    <property type="molecule type" value="Genomic_DNA"/>
</dbReference>
<gene>
    <name evidence="2" type="ORF">theurythT_23470</name>
</gene>
<organism evidence="2 3">
    <name type="scientific">Thalassotalea eurytherma</name>
    <dbReference type="NCBI Taxonomy" id="1144278"/>
    <lineage>
        <taxon>Bacteria</taxon>
        <taxon>Pseudomonadati</taxon>
        <taxon>Pseudomonadota</taxon>
        <taxon>Gammaproteobacteria</taxon>
        <taxon>Alteromonadales</taxon>
        <taxon>Colwelliaceae</taxon>
        <taxon>Thalassotalea</taxon>
    </lineage>
</organism>